<evidence type="ECO:0000313" key="7">
    <source>
        <dbReference type="Proteomes" id="UP000536909"/>
    </source>
</evidence>
<keyword evidence="7" id="KW-1185">Reference proteome</keyword>
<evidence type="ECO:0000256" key="3">
    <source>
        <dbReference type="ARBA" id="ARBA00022764"/>
    </source>
</evidence>
<keyword evidence="3" id="KW-0574">Periplasm</keyword>
<keyword evidence="5" id="KW-0472">Membrane</keyword>
<dbReference type="EMBL" id="JACHFV010000001">
    <property type="protein sequence ID" value="MBB5293413.1"/>
    <property type="molecule type" value="Genomic_DNA"/>
</dbReference>
<dbReference type="NCBIfam" id="TIGR02532">
    <property type="entry name" value="IV_pilin_GFxxxE"/>
    <property type="match status" value="1"/>
</dbReference>
<dbReference type="Pfam" id="PF07963">
    <property type="entry name" value="N_methyl"/>
    <property type="match status" value="1"/>
</dbReference>
<comment type="caution">
    <text evidence="6">The sequence shown here is derived from an EMBL/GenBank/DDBJ whole genome shotgun (WGS) entry which is preliminary data.</text>
</comment>
<protein>
    <submittedName>
        <fullName evidence="6">Prepilin-type N-terminal cleavage/methylation domain-containing protein</fullName>
    </submittedName>
</protein>
<gene>
    <name evidence="6" type="ORF">HNQ10_000226</name>
</gene>
<dbReference type="InterPro" id="IPR012902">
    <property type="entry name" value="N_methyl_site"/>
</dbReference>
<evidence type="ECO:0000313" key="6">
    <source>
        <dbReference type="EMBL" id="MBB5293413.1"/>
    </source>
</evidence>
<dbReference type="Proteomes" id="UP000536909">
    <property type="component" value="Unassembled WGS sequence"/>
</dbReference>
<name>A0ABR6MNA6_9DEIO</name>
<reference evidence="6 7" key="1">
    <citation type="submission" date="2020-08" db="EMBL/GenBank/DDBJ databases">
        <title>Genomic Encyclopedia of Type Strains, Phase IV (KMG-IV): sequencing the most valuable type-strain genomes for metagenomic binning, comparative biology and taxonomic classification.</title>
        <authorList>
            <person name="Goeker M."/>
        </authorList>
    </citation>
    <scope>NUCLEOTIDE SEQUENCE [LARGE SCALE GENOMIC DNA]</scope>
    <source>
        <strain evidence="6 7">DSM 105434</strain>
    </source>
</reference>
<keyword evidence="4" id="KW-0998">Cell outer membrane</keyword>
<accession>A0ABR6MNA6</accession>
<organism evidence="6 7">
    <name type="scientific">Deinococcus metallilatus</name>
    <dbReference type="NCBI Taxonomy" id="1211322"/>
    <lineage>
        <taxon>Bacteria</taxon>
        <taxon>Thermotogati</taxon>
        <taxon>Deinococcota</taxon>
        <taxon>Deinococci</taxon>
        <taxon>Deinococcales</taxon>
        <taxon>Deinococcaceae</taxon>
        <taxon>Deinococcus</taxon>
    </lineage>
</organism>
<dbReference type="SUPFAM" id="SSF54523">
    <property type="entry name" value="Pili subunits"/>
    <property type="match status" value="1"/>
</dbReference>
<evidence type="ECO:0000256" key="5">
    <source>
        <dbReference type="SAM" id="Phobius"/>
    </source>
</evidence>
<comment type="subcellular location">
    <subcellularLocation>
        <location evidence="1">Cell outer membrane</location>
        <topology evidence="1">Single-pass membrane protein</topology>
    </subcellularLocation>
    <subcellularLocation>
        <location evidence="2">Periplasm</location>
    </subcellularLocation>
</comment>
<evidence type="ECO:0000256" key="2">
    <source>
        <dbReference type="ARBA" id="ARBA00004418"/>
    </source>
</evidence>
<dbReference type="InterPro" id="IPR045584">
    <property type="entry name" value="Pilin-like"/>
</dbReference>
<sequence length="150" mass="16662">MMRDAGLTLVETLVAIALLAVVSLFPILLFVPSMQTNNTAKQRTLALRAAETWLDRYRANQEPMLAVPGLCTVSGSVVTCTYPYNYSYSSSDWSTHDAQLASIMSPFRHVVTLRVLASGANVWEYEVSAQTFWKQGSQEKSTTLTTRMAF</sequence>
<evidence type="ECO:0000256" key="4">
    <source>
        <dbReference type="ARBA" id="ARBA00023237"/>
    </source>
</evidence>
<keyword evidence="5" id="KW-1133">Transmembrane helix</keyword>
<feature type="transmembrane region" description="Helical" evidence="5">
    <location>
        <begin position="12"/>
        <end position="31"/>
    </location>
</feature>
<keyword evidence="5" id="KW-0812">Transmembrane</keyword>
<proteinExistence type="predicted"/>
<evidence type="ECO:0000256" key="1">
    <source>
        <dbReference type="ARBA" id="ARBA00004203"/>
    </source>
</evidence>
<dbReference type="PROSITE" id="PS00409">
    <property type="entry name" value="PROKAR_NTER_METHYL"/>
    <property type="match status" value="1"/>
</dbReference>